<dbReference type="InterPro" id="IPR055207">
    <property type="entry name" value="POLR3C_WHD"/>
</dbReference>
<name>A0A5E8B6F1_9ASCO</name>
<evidence type="ECO:0000313" key="15">
    <source>
        <dbReference type="Proteomes" id="UP000398389"/>
    </source>
</evidence>
<evidence type="ECO:0000256" key="6">
    <source>
        <dbReference type="ARBA" id="ARBA00023163"/>
    </source>
</evidence>
<dbReference type="Pfam" id="PF08221">
    <property type="entry name" value="HTH_9"/>
    <property type="match status" value="1"/>
</dbReference>
<evidence type="ECO:0000256" key="10">
    <source>
        <dbReference type="SAM" id="MobiDB-lite"/>
    </source>
</evidence>
<dbReference type="AlphaFoldDB" id="A0A5E8B6F1"/>
<evidence type="ECO:0000256" key="3">
    <source>
        <dbReference type="ARBA" id="ARBA00011206"/>
    </source>
</evidence>
<feature type="region of interest" description="Disordered" evidence="10">
    <location>
        <begin position="382"/>
        <end position="446"/>
    </location>
</feature>
<dbReference type="OrthoDB" id="272392at2759"/>
<evidence type="ECO:0000259" key="12">
    <source>
        <dbReference type="Pfam" id="PF08221"/>
    </source>
</evidence>
<dbReference type="PANTHER" id="PTHR12949">
    <property type="entry name" value="RNA POLYMERASE III DNA DIRECTED -RELATED"/>
    <property type="match status" value="1"/>
</dbReference>
<dbReference type="InterPro" id="IPR036390">
    <property type="entry name" value="WH_DNA-bd_sf"/>
</dbReference>
<feature type="domain" description="DNA-directed RNA polymerase III subunit RPC3 winged-helix" evidence="13">
    <location>
        <begin position="501"/>
        <end position="574"/>
    </location>
</feature>
<evidence type="ECO:0000259" key="13">
    <source>
        <dbReference type="Pfam" id="PF22536"/>
    </source>
</evidence>
<dbReference type="InterPro" id="IPR039748">
    <property type="entry name" value="RPC3"/>
</dbReference>
<dbReference type="InterPro" id="IPR036388">
    <property type="entry name" value="WH-like_DNA-bd_sf"/>
</dbReference>
<evidence type="ECO:0000256" key="8">
    <source>
        <dbReference type="ARBA" id="ARBA00025127"/>
    </source>
</evidence>
<comment type="subunit">
    <text evidence="3 9">Component of the RNA polymerase III (Pol III) complex consisting of 17 subunits.</text>
</comment>
<gene>
    <name evidence="14" type="ORF">SAPINGB_P001526</name>
</gene>
<feature type="compositionally biased region" description="Polar residues" evidence="10">
    <location>
        <begin position="430"/>
        <end position="444"/>
    </location>
</feature>
<comment type="function">
    <text evidence="8 9">DNA-dependent RNA polymerase catalyzes the transcription of DNA into RNA using the four ribonucleoside triphosphates as substrates. Specific core component of RNA polymerase III which synthesizes small RNAs, such as 5S rRNA and tRNAs.</text>
</comment>
<evidence type="ECO:0000256" key="2">
    <source>
        <dbReference type="ARBA" id="ARBA00006835"/>
    </source>
</evidence>
<dbReference type="RefSeq" id="XP_031852138.1">
    <property type="nucleotide sequence ID" value="XM_031996247.1"/>
</dbReference>
<protein>
    <recommendedName>
        <fullName evidence="4 9">DNA-directed RNA polymerase III subunit RPC3</fullName>
        <shortName evidence="9">RNA polymerase III subunit C3</shortName>
    </recommendedName>
</protein>
<evidence type="ECO:0000259" key="11">
    <source>
        <dbReference type="Pfam" id="PF05645"/>
    </source>
</evidence>
<evidence type="ECO:0000256" key="7">
    <source>
        <dbReference type="ARBA" id="ARBA00023242"/>
    </source>
</evidence>
<dbReference type="SUPFAM" id="SSF46785">
    <property type="entry name" value="Winged helix' DNA-binding domain"/>
    <property type="match status" value="1"/>
</dbReference>
<evidence type="ECO:0000256" key="5">
    <source>
        <dbReference type="ARBA" id="ARBA00022478"/>
    </source>
</evidence>
<feature type="compositionally biased region" description="Acidic residues" evidence="10">
    <location>
        <begin position="418"/>
        <end position="429"/>
    </location>
</feature>
<dbReference type="Gene3D" id="1.10.10.10">
    <property type="entry name" value="Winged helix-like DNA-binding domain superfamily/Winged helix DNA-binding domain"/>
    <property type="match status" value="2"/>
</dbReference>
<reference evidence="14 15" key="1">
    <citation type="submission" date="2019-09" db="EMBL/GenBank/DDBJ databases">
        <authorList>
            <person name="Brejova B."/>
        </authorList>
    </citation>
    <scope>NUCLEOTIDE SEQUENCE [LARGE SCALE GENOMIC DNA]</scope>
</reference>
<dbReference type="EMBL" id="CABVLU010000001">
    <property type="protein sequence ID" value="VVT47065.1"/>
    <property type="molecule type" value="Genomic_DNA"/>
</dbReference>
<feature type="domain" description="RNA polymerase III Rpc82 C -terminal" evidence="11">
    <location>
        <begin position="171"/>
        <end position="492"/>
    </location>
</feature>
<keyword evidence="15" id="KW-1185">Reference proteome</keyword>
<dbReference type="Pfam" id="PF05645">
    <property type="entry name" value="RNA_pol_Rpc82"/>
    <property type="match status" value="1"/>
</dbReference>
<feature type="compositionally biased region" description="Acidic residues" evidence="10">
    <location>
        <begin position="393"/>
        <end position="402"/>
    </location>
</feature>
<dbReference type="Pfam" id="PF22536">
    <property type="entry name" value="WHD_POLR3C"/>
    <property type="match status" value="1"/>
</dbReference>
<keyword evidence="6 9" id="KW-0804">Transcription</keyword>
<evidence type="ECO:0000313" key="14">
    <source>
        <dbReference type="EMBL" id="VVT47065.1"/>
    </source>
</evidence>
<comment type="subcellular location">
    <subcellularLocation>
        <location evidence="1 9">Nucleus</location>
    </subcellularLocation>
</comment>
<dbReference type="GO" id="GO:0006351">
    <property type="term" value="P:DNA-templated transcription"/>
    <property type="evidence" value="ECO:0007669"/>
    <property type="project" value="InterPro"/>
</dbReference>
<dbReference type="GeneID" id="43580347"/>
<keyword evidence="5 9" id="KW-0240">DNA-directed RNA polymerase</keyword>
<dbReference type="PANTHER" id="PTHR12949:SF0">
    <property type="entry name" value="DNA-DIRECTED RNA POLYMERASE III SUBUNIT RPC3"/>
    <property type="match status" value="1"/>
</dbReference>
<evidence type="ECO:0000256" key="4">
    <source>
        <dbReference type="ARBA" id="ARBA00016689"/>
    </source>
</evidence>
<dbReference type="GO" id="GO:0003697">
    <property type="term" value="F:single-stranded DNA binding"/>
    <property type="evidence" value="ECO:0007669"/>
    <property type="project" value="UniProtKB-UniRule"/>
</dbReference>
<dbReference type="GO" id="GO:0005666">
    <property type="term" value="C:RNA polymerase III complex"/>
    <property type="evidence" value="ECO:0007669"/>
    <property type="project" value="UniProtKB-UniRule"/>
</dbReference>
<proteinExistence type="inferred from homology"/>
<sequence>MASQYTSDLSRTILKDIYGDLAEKVVGCLLDYGRLTASQLSKYTNIPTPAIRRALVPLIQNKFVLYWIHPDSPKICHYYANPAEVIRLLAIPQILAVVADKYPDKPNSVTSKAPEILKNIFAYGHIRASDYIEGSASQLAAELELQEGGSVQTAADHEYHLDRARTEINKTMTDLLTKKFLSPLFAFDFHPRDDMYDLMYKTHYGKLPRSQSETSRKVAATDAANAEMNELLAQRDAANAGLITEETLRAKTSNGSSAGTSSGAAAAAAAAAASRRVRRNVAAANTLSGPRLVVNPETVLAVNYDKFLLMFRNDELAAIASRTIGKISGQVYRSLLRCYETKLLRCSQKVISEGSFYITTTTVINALDPNIDLVNSIVNPTVNRNGLKRPQDELENEDEDEYGNTSKRPRSESVPFITDDEPQDFEDDAAQSTDFPNGSNSHTGNGYGSTKKFTAMDVNKHLELLAASPLSLLVKAGNRGGGEWFVPFDELRTTMKRLRYDEIIRNKFGTSAIRILRIIREKGMANDELLARVALLRADTISKLCTQLHEFGALDLQEVPRSADRAPSKTIFMWCHTPSRAYGLVAEYILKTLTRLMERIQAERQNHPVLLAKLRREDVKQNEDLYLTAQEKQEIAQLRQAEERLLIQINRVHALSRVFTEY</sequence>
<keyword evidence="7 9" id="KW-0539">Nucleus</keyword>
<evidence type="ECO:0000256" key="1">
    <source>
        <dbReference type="ARBA" id="ARBA00004123"/>
    </source>
</evidence>
<comment type="similarity">
    <text evidence="2 9">Belongs to the RNA polymerase beta chain family.</text>
</comment>
<dbReference type="InterPro" id="IPR013197">
    <property type="entry name" value="RNA_pol_III_RPC82-rel_HTH"/>
</dbReference>
<dbReference type="Proteomes" id="UP000398389">
    <property type="component" value="Unassembled WGS sequence"/>
</dbReference>
<accession>A0A5E8B6F1</accession>
<dbReference type="InterPro" id="IPR008806">
    <property type="entry name" value="RNA_pol_III_Rpc82_C"/>
</dbReference>
<feature type="domain" description="RNA polymerase III subunit RPC82-related helix-turn-helix" evidence="12">
    <location>
        <begin position="9"/>
        <end position="67"/>
    </location>
</feature>
<organism evidence="14 15">
    <name type="scientific">Magnusiomyces paraingens</name>
    <dbReference type="NCBI Taxonomy" id="2606893"/>
    <lineage>
        <taxon>Eukaryota</taxon>
        <taxon>Fungi</taxon>
        <taxon>Dikarya</taxon>
        <taxon>Ascomycota</taxon>
        <taxon>Saccharomycotina</taxon>
        <taxon>Dipodascomycetes</taxon>
        <taxon>Dipodascales</taxon>
        <taxon>Dipodascaceae</taxon>
        <taxon>Magnusiomyces</taxon>
    </lineage>
</organism>
<evidence type="ECO:0000256" key="9">
    <source>
        <dbReference type="RuleBase" id="RU367076"/>
    </source>
</evidence>